<accession>J5J741</accession>
<feature type="domain" description="Enoyl reductase (ER)" evidence="2">
    <location>
        <begin position="10"/>
        <end position="328"/>
    </location>
</feature>
<reference evidence="3 4" key="1">
    <citation type="journal article" date="2012" name="Sci. Rep.">
        <title>Genomic perspectives on the evolution of fungal entomopathogenicity in Beauveria bassiana.</title>
        <authorList>
            <person name="Xiao G."/>
            <person name="Ying S.H."/>
            <person name="Zheng P."/>
            <person name="Wang Z.L."/>
            <person name="Zhang S."/>
            <person name="Xie X.Q."/>
            <person name="Shang Y."/>
            <person name="St Leger R.J."/>
            <person name="Zhao G.P."/>
            <person name="Wang C."/>
            <person name="Feng M.G."/>
        </authorList>
    </citation>
    <scope>NUCLEOTIDE SEQUENCE [LARGE SCALE GENOMIC DNA]</scope>
    <source>
        <strain evidence="3 4">ARSEF 2860</strain>
    </source>
</reference>
<dbReference type="InParanoid" id="J5J741"/>
<evidence type="ECO:0000313" key="3">
    <source>
        <dbReference type="EMBL" id="EJP62248.1"/>
    </source>
</evidence>
<dbReference type="PANTHER" id="PTHR11695">
    <property type="entry name" value="ALCOHOL DEHYDROGENASE RELATED"/>
    <property type="match status" value="1"/>
</dbReference>
<dbReference type="SUPFAM" id="SSF51735">
    <property type="entry name" value="NAD(P)-binding Rossmann-fold domains"/>
    <property type="match status" value="1"/>
</dbReference>
<dbReference type="SMART" id="SM00829">
    <property type="entry name" value="PKS_ER"/>
    <property type="match status" value="1"/>
</dbReference>
<dbReference type="InterPro" id="IPR050700">
    <property type="entry name" value="YIM1/Zinc_Alcohol_DH_Fams"/>
</dbReference>
<dbReference type="RefSeq" id="XP_008602109.1">
    <property type="nucleotide sequence ID" value="XM_008603887.1"/>
</dbReference>
<dbReference type="InterPro" id="IPR011032">
    <property type="entry name" value="GroES-like_sf"/>
</dbReference>
<evidence type="ECO:0000259" key="2">
    <source>
        <dbReference type="SMART" id="SM00829"/>
    </source>
</evidence>
<dbReference type="AlphaFoldDB" id="J5J741"/>
<dbReference type="Gene3D" id="3.40.50.720">
    <property type="entry name" value="NAD(P)-binding Rossmann-like Domain"/>
    <property type="match status" value="1"/>
</dbReference>
<organism evidence="3 4">
    <name type="scientific">Beauveria bassiana (strain ARSEF 2860)</name>
    <name type="common">White muscardine disease fungus</name>
    <name type="synonym">Tritirachium shiotae</name>
    <dbReference type="NCBI Taxonomy" id="655819"/>
    <lineage>
        <taxon>Eukaryota</taxon>
        <taxon>Fungi</taxon>
        <taxon>Dikarya</taxon>
        <taxon>Ascomycota</taxon>
        <taxon>Pezizomycotina</taxon>
        <taxon>Sordariomycetes</taxon>
        <taxon>Hypocreomycetidae</taxon>
        <taxon>Hypocreales</taxon>
        <taxon>Cordycipitaceae</taxon>
        <taxon>Beauveria</taxon>
    </lineage>
</organism>
<dbReference type="InterPro" id="IPR036291">
    <property type="entry name" value="NAD(P)-bd_dom_sf"/>
</dbReference>
<proteinExistence type="predicted"/>
<evidence type="ECO:0000256" key="1">
    <source>
        <dbReference type="ARBA" id="ARBA00005179"/>
    </source>
</evidence>
<dbReference type="PANTHER" id="PTHR11695:SF294">
    <property type="entry name" value="RETICULON-4-INTERACTING PROTEIN 1, MITOCHONDRIAL"/>
    <property type="match status" value="1"/>
</dbReference>
<sequence>MKAWQVASPGSIEEKLKLNTNAARPTSEDLKGQDILVKVSSAALNPADYKVMEIGLLVKVALSFPKVPGMDLSGEVVAVGPAVTDIIVGDHVLGRLDPFKSTGALSEHVVLERDGYAKIARDADLDHAAGLGTAALTAYQSIQPHVKAGDKVFINGGSGGTGTFGIQIAKLLGCHVTATCSTGKIALCKELGADDVVDYKTTDVLGALQAAGPVYSLFVDNVGAVGDFYAKSSSFLLPTAPFVAVGGGSVGHAANVVSAMLWPSFLGGGKNRFISYFTKNKHDDLNQLAQWYSKGSLKSVVDSTYEFGDAPAAFSHLKKGSSAGKVIVHIAIALHAGFCQFSSLLLVYHLSARKKEQIQAAQKLIRPKANERAPLTIEVGRHGQRTRDLAVEARNSKTHRQSSLSSYNSACIRDLCCFDKLQRHVDQHEAARLDEICPLNTPCSKHLMNIGAIQAGATPKTSAAHPLSANSHIDHLLDKLPQLN</sequence>
<dbReference type="InterPro" id="IPR013154">
    <property type="entry name" value="ADH-like_N"/>
</dbReference>
<dbReference type="HOGENOM" id="CLU_026673_3_3_1"/>
<dbReference type="InterPro" id="IPR020843">
    <property type="entry name" value="ER"/>
</dbReference>
<dbReference type="EMBL" id="JH725189">
    <property type="protein sequence ID" value="EJP62248.1"/>
    <property type="molecule type" value="Genomic_DNA"/>
</dbReference>
<comment type="pathway">
    <text evidence="1">Secondary metabolite biosynthesis.</text>
</comment>
<protein>
    <submittedName>
        <fullName evidence="3">Zinc-binding dehydrogenase</fullName>
    </submittedName>
</protein>
<dbReference type="Pfam" id="PF08240">
    <property type="entry name" value="ADH_N"/>
    <property type="match status" value="1"/>
</dbReference>
<dbReference type="GO" id="GO:0005739">
    <property type="term" value="C:mitochondrion"/>
    <property type="evidence" value="ECO:0007669"/>
    <property type="project" value="TreeGrafter"/>
</dbReference>
<evidence type="ECO:0000313" key="4">
    <source>
        <dbReference type="Proteomes" id="UP000002762"/>
    </source>
</evidence>
<dbReference type="Proteomes" id="UP000002762">
    <property type="component" value="Unassembled WGS sequence"/>
</dbReference>
<name>J5J741_BEAB2</name>
<keyword evidence="4" id="KW-1185">Reference proteome</keyword>
<dbReference type="Pfam" id="PF13602">
    <property type="entry name" value="ADH_zinc_N_2"/>
    <property type="match status" value="1"/>
</dbReference>
<dbReference type="CDD" id="cd08267">
    <property type="entry name" value="MDR1"/>
    <property type="match status" value="1"/>
</dbReference>
<gene>
    <name evidence="3" type="ORF">BBA_08790</name>
</gene>
<dbReference type="SUPFAM" id="SSF50129">
    <property type="entry name" value="GroES-like"/>
    <property type="match status" value="1"/>
</dbReference>
<dbReference type="GO" id="GO:0016491">
    <property type="term" value="F:oxidoreductase activity"/>
    <property type="evidence" value="ECO:0007669"/>
    <property type="project" value="InterPro"/>
</dbReference>
<dbReference type="GeneID" id="19891802"/>
<dbReference type="Gene3D" id="3.90.180.10">
    <property type="entry name" value="Medium-chain alcohol dehydrogenases, catalytic domain"/>
    <property type="match status" value="1"/>
</dbReference>
<dbReference type="STRING" id="655819.J5J741"/>
<dbReference type="OrthoDB" id="201656at2759"/>